<accession>A0AAN5CL66</accession>
<keyword evidence="1" id="KW-0472">Membrane</keyword>
<feature type="transmembrane region" description="Helical" evidence="1">
    <location>
        <begin position="151"/>
        <end position="167"/>
    </location>
</feature>
<reference evidence="3" key="1">
    <citation type="submission" date="2022-10" db="EMBL/GenBank/DDBJ databases">
        <title>Genome assembly of Pristionchus species.</title>
        <authorList>
            <person name="Yoshida K."/>
            <person name="Sommer R.J."/>
        </authorList>
    </citation>
    <scope>NUCLEOTIDE SEQUENCE [LARGE SCALE GENOMIC DNA]</scope>
    <source>
        <strain evidence="3">RS5460</strain>
    </source>
</reference>
<feature type="non-terminal residue" evidence="2">
    <location>
        <position position="1"/>
    </location>
</feature>
<dbReference type="Proteomes" id="UP001328107">
    <property type="component" value="Unassembled WGS sequence"/>
</dbReference>
<organism evidence="2 3">
    <name type="scientific">Pristionchus mayeri</name>
    <dbReference type="NCBI Taxonomy" id="1317129"/>
    <lineage>
        <taxon>Eukaryota</taxon>
        <taxon>Metazoa</taxon>
        <taxon>Ecdysozoa</taxon>
        <taxon>Nematoda</taxon>
        <taxon>Chromadorea</taxon>
        <taxon>Rhabditida</taxon>
        <taxon>Rhabditina</taxon>
        <taxon>Diplogasteromorpha</taxon>
        <taxon>Diplogasteroidea</taxon>
        <taxon>Neodiplogasteridae</taxon>
        <taxon>Pristionchus</taxon>
    </lineage>
</organism>
<sequence>AMSHGSFDAASTDKLRILIAPSEFEANSSCARYPEFSPSVRCPYPGWCLEVIISILLRAGSIPHEFVIDRNDTAYIDWGRLKKDGHFSGILGQVESGEVDMACLFFQKSVVRLEYFDFSVAVAQIRPTFIIREIEATLWSLILNCLRPYDIYVWIGMLLAMLAWTLIGRTEECVGMRPPRTNGQYFAWDVFDDMFNGGEHAFYFISGKLTRLISFIFQKGLLLGMYTSLLLTALITPPDHAPIKSQNDAVRLIKSGQYKLISDKSRWFAQEMLWSTEKMFVDLREATANNRIIDPISDEHAMNLVNQGGYIYQTQTDDALMVEVAGQCYTFVYTQGLPYRSAHFLFRKGSPWRDALNKQIMRNYPMIDQVYKRYFEDRNGLNVQPSCPPSMFATPGATDPLS</sequence>
<keyword evidence="1" id="KW-0812">Transmembrane</keyword>
<dbReference type="PANTHER" id="PTHR22714">
    <property type="entry name" value="PROTEIN CBG02446-RELATED"/>
    <property type="match status" value="1"/>
</dbReference>
<name>A0AAN5CL66_9BILA</name>
<proteinExistence type="predicted"/>
<dbReference type="PANTHER" id="PTHR22714:SF7">
    <property type="entry name" value="SOLUTE-BINDING PROTEIN FAMILY 3_N-TERMINAL DOMAIN-CONTAINING PROTEIN"/>
    <property type="match status" value="1"/>
</dbReference>
<dbReference type="SUPFAM" id="SSF53850">
    <property type="entry name" value="Periplasmic binding protein-like II"/>
    <property type="match status" value="1"/>
</dbReference>
<keyword evidence="1" id="KW-1133">Transmembrane helix</keyword>
<comment type="caution">
    <text evidence="2">The sequence shown here is derived from an EMBL/GenBank/DDBJ whole genome shotgun (WGS) entry which is preliminary data.</text>
</comment>
<keyword evidence="3" id="KW-1185">Reference proteome</keyword>
<gene>
    <name evidence="2" type="ORF">PMAYCL1PPCAC_16584</name>
</gene>
<evidence type="ECO:0000313" key="3">
    <source>
        <dbReference type="Proteomes" id="UP001328107"/>
    </source>
</evidence>
<evidence type="ECO:0000256" key="1">
    <source>
        <dbReference type="SAM" id="Phobius"/>
    </source>
</evidence>
<feature type="transmembrane region" description="Helical" evidence="1">
    <location>
        <begin position="212"/>
        <end position="235"/>
    </location>
</feature>
<dbReference type="InterPro" id="IPR040128">
    <property type="entry name" value="T25E4.2-like"/>
</dbReference>
<protein>
    <submittedName>
        <fullName evidence="2">Uncharacterized protein</fullName>
    </submittedName>
</protein>
<feature type="non-terminal residue" evidence="2">
    <location>
        <position position="402"/>
    </location>
</feature>
<dbReference type="EMBL" id="BTRK01000004">
    <property type="protein sequence ID" value="GMR46389.1"/>
    <property type="molecule type" value="Genomic_DNA"/>
</dbReference>
<dbReference type="AlphaFoldDB" id="A0AAN5CL66"/>
<dbReference type="Gene3D" id="3.40.190.10">
    <property type="entry name" value="Periplasmic binding protein-like II"/>
    <property type="match status" value="1"/>
</dbReference>
<evidence type="ECO:0000313" key="2">
    <source>
        <dbReference type="EMBL" id="GMR46389.1"/>
    </source>
</evidence>